<dbReference type="EMBL" id="JBHSNB010000001">
    <property type="protein sequence ID" value="MFC5583739.1"/>
    <property type="molecule type" value="Genomic_DNA"/>
</dbReference>
<sequence length="71" mass="7810">MPVRLRKFIGMVALVALVAIYAILSTAIAVAQLAESGPLVHLAYFFLTGLLWIIPAMFIIRWMIGKPQPDA</sequence>
<name>A0ABW0T584_9HYPH</name>
<keyword evidence="3" id="KW-1185">Reference proteome</keyword>
<feature type="transmembrane region" description="Helical" evidence="1">
    <location>
        <begin position="43"/>
        <end position="64"/>
    </location>
</feature>
<evidence type="ECO:0000313" key="3">
    <source>
        <dbReference type="Proteomes" id="UP001596107"/>
    </source>
</evidence>
<accession>A0ABW0T584</accession>
<protein>
    <submittedName>
        <fullName evidence="2">DUF2842 domain-containing protein</fullName>
    </submittedName>
</protein>
<keyword evidence="1" id="KW-0472">Membrane</keyword>
<keyword evidence="1" id="KW-0812">Transmembrane</keyword>
<feature type="transmembrane region" description="Helical" evidence="1">
    <location>
        <begin position="12"/>
        <end position="31"/>
    </location>
</feature>
<evidence type="ECO:0000313" key="2">
    <source>
        <dbReference type="EMBL" id="MFC5583739.1"/>
    </source>
</evidence>
<dbReference type="RefSeq" id="WP_223020401.1">
    <property type="nucleotide sequence ID" value="NZ_CP078143.1"/>
</dbReference>
<gene>
    <name evidence="2" type="ORF">ACFPOD_01330</name>
</gene>
<comment type="caution">
    <text evidence="2">The sequence shown here is derived from an EMBL/GenBank/DDBJ whole genome shotgun (WGS) entry which is preliminary data.</text>
</comment>
<dbReference type="InterPro" id="IPR021265">
    <property type="entry name" value="DUF2842"/>
</dbReference>
<dbReference type="Proteomes" id="UP001596107">
    <property type="component" value="Unassembled WGS sequence"/>
</dbReference>
<reference evidence="3" key="1">
    <citation type="journal article" date="2019" name="Int. J. Syst. Evol. Microbiol.">
        <title>The Global Catalogue of Microorganisms (GCM) 10K type strain sequencing project: providing services to taxonomists for standard genome sequencing and annotation.</title>
        <authorList>
            <consortium name="The Broad Institute Genomics Platform"/>
            <consortium name="The Broad Institute Genome Sequencing Center for Infectious Disease"/>
            <person name="Wu L."/>
            <person name="Ma J."/>
        </authorList>
    </citation>
    <scope>NUCLEOTIDE SEQUENCE [LARGE SCALE GENOMIC DNA]</scope>
    <source>
        <strain evidence="3">JCM 3366</strain>
    </source>
</reference>
<organism evidence="2 3">
    <name type="scientific">Nitratireductor kimnyeongensis</name>
    <dbReference type="NCBI Taxonomy" id="430679"/>
    <lineage>
        <taxon>Bacteria</taxon>
        <taxon>Pseudomonadati</taxon>
        <taxon>Pseudomonadota</taxon>
        <taxon>Alphaproteobacteria</taxon>
        <taxon>Hyphomicrobiales</taxon>
        <taxon>Phyllobacteriaceae</taxon>
        <taxon>Nitratireductor</taxon>
    </lineage>
</organism>
<keyword evidence="1" id="KW-1133">Transmembrane helix</keyword>
<dbReference type="Pfam" id="PF11003">
    <property type="entry name" value="DUF2842"/>
    <property type="match status" value="1"/>
</dbReference>
<proteinExistence type="predicted"/>
<evidence type="ECO:0000256" key="1">
    <source>
        <dbReference type="SAM" id="Phobius"/>
    </source>
</evidence>